<dbReference type="EMBL" id="QNGE01002671">
    <property type="protein sequence ID" value="KAA3675192.1"/>
    <property type="molecule type" value="Genomic_DNA"/>
</dbReference>
<dbReference type="PANTHER" id="PTHR12838:SF0">
    <property type="entry name" value="U3 SMALL NUCLEOLAR RNA-ASSOCIATED PROTEIN 11-RELATED"/>
    <property type="match status" value="1"/>
</dbReference>
<feature type="compositionally biased region" description="Basic residues" evidence="7">
    <location>
        <begin position="8"/>
        <end position="18"/>
    </location>
</feature>
<organism evidence="8 9">
    <name type="scientific">Paragonimus westermani</name>
    <dbReference type="NCBI Taxonomy" id="34504"/>
    <lineage>
        <taxon>Eukaryota</taxon>
        <taxon>Metazoa</taxon>
        <taxon>Spiralia</taxon>
        <taxon>Lophotrochozoa</taxon>
        <taxon>Platyhelminthes</taxon>
        <taxon>Trematoda</taxon>
        <taxon>Digenea</taxon>
        <taxon>Plagiorchiida</taxon>
        <taxon>Troglotremata</taxon>
        <taxon>Troglotrematidae</taxon>
        <taxon>Paragonimus</taxon>
    </lineage>
</organism>
<keyword evidence="3 5" id="KW-0698">rRNA processing</keyword>
<feature type="coiled-coil region" evidence="6">
    <location>
        <begin position="175"/>
        <end position="202"/>
    </location>
</feature>
<comment type="caution">
    <text evidence="8">The sequence shown here is derived from an EMBL/GenBank/DDBJ whole genome shotgun (WGS) entry which is preliminary data.</text>
</comment>
<dbReference type="PIRSF" id="PIRSF015952">
    <property type="entry name" value="U3snoRNP11"/>
    <property type="match status" value="1"/>
</dbReference>
<comment type="function">
    <text evidence="5">Involved in nucleolar processing of pre-18S ribosomal RNA.</text>
</comment>
<dbReference type="GO" id="GO:0032040">
    <property type="term" value="C:small-subunit processome"/>
    <property type="evidence" value="ECO:0007669"/>
    <property type="project" value="UniProtKB-UniRule"/>
</dbReference>
<dbReference type="Pfam" id="PF03998">
    <property type="entry name" value="Utp11"/>
    <property type="match status" value="1"/>
</dbReference>
<feature type="region of interest" description="Disordered" evidence="7">
    <location>
        <begin position="1"/>
        <end position="30"/>
    </location>
</feature>
<protein>
    <recommendedName>
        <fullName evidence="5">U3 small nucleolar RNA-associated protein 11</fullName>
        <shortName evidence="5">U3 snoRNA-associated protein 11</shortName>
    </recommendedName>
</protein>
<dbReference type="GO" id="GO:0006364">
    <property type="term" value="P:rRNA processing"/>
    <property type="evidence" value="ECO:0007669"/>
    <property type="project" value="UniProtKB-UniRule"/>
</dbReference>
<evidence type="ECO:0000256" key="1">
    <source>
        <dbReference type="ARBA" id="ARBA00004604"/>
    </source>
</evidence>
<evidence type="ECO:0000256" key="7">
    <source>
        <dbReference type="SAM" id="MobiDB-lite"/>
    </source>
</evidence>
<evidence type="ECO:0000256" key="4">
    <source>
        <dbReference type="ARBA" id="ARBA00023242"/>
    </source>
</evidence>
<gene>
    <name evidence="8" type="ORF">DEA37_0006479</name>
</gene>
<dbReference type="Proteomes" id="UP000324629">
    <property type="component" value="Unassembled WGS sequence"/>
</dbReference>
<comment type="subunit">
    <text evidence="5">Component of the ribosomal small subunit (SSU) processome.</text>
</comment>
<keyword evidence="6" id="KW-0175">Coiled coil</keyword>
<dbReference type="PANTHER" id="PTHR12838">
    <property type="entry name" value="U3 SMALL NUCLEOLAR RNA-ASSOCIATED PROTEIN 11"/>
    <property type="match status" value="1"/>
</dbReference>
<name>A0A5J4NI71_9TREM</name>
<dbReference type="InterPro" id="IPR007144">
    <property type="entry name" value="SSU_processome_Utp11"/>
</dbReference>
<proteinExistence type="inferred from homology"/>
<sequence length="238" mass="27757">MPFASFKNVHKRYSRTHKERSQPENRRHLGHLPKKKDFILRARDKEKKAQKLKEYRRLALTKNDDEFYFNMHNSMFDAERGHIPLNTGVKYSDSSMKSALSMSVLQLRFELQKELAKIYRLESSTNLIHGDPNLYRGRTAPKHVFFAESTSEAVKIRSSIKSGAYTLPPSDTSVLDAQLEAYNELEQRLKRAETLKLMLKKREAKQTLLKNSKKKYRVVAKETDTSAPIFQFEPVRAH</sequence>
<evidence type="ECO:0000313" key="9">
    <source>
        <dbReference type="Proteomes" id="UP000324629"/>
    </source>
</evidence>
<evidence type="ECO:0000256" key="6">
    <source>
        <dbReference type="SAM" id="Coils"/>
    </source>
</evidence>
<accession>A0A5J4NI71</accession>
<comment type="similarity">
    <text evidence="2 5">Belongs to the UTP11 family.</text>
</comment>
<evidence type="ECO:0000256" key="5">
    <source>
        <dbReference type="PIRNR" id="PIRNR015952"/>
    </source>
</evidence>
<keyword evidence="4 5" id="KW-0539">Nucleus</keyword>
<keyword evidence="9" id="KW-1185">Reference proteome</keyword>
<evidence type="ECO:0000256" key="2">
    <source>
        <dbReference type="ARBA" id="ARBA00008105"/>
    </source>
</evidence>
<dbReference type="AlphaFoldDB" id="A0A5J4NI71"/>
<comment type="subcellular location">
    <subcellularLocation>
        <location evidence="1 5">Nucleus</location>
        <location evidence="1 5">Nucleolus</location>
    </subcellularLocation>
</comment>
<evidence type="ECO:0000313" key="8">
    <source>
        <dbReference type="EMBL" id="KAA3675192.1"/>
    </source>
</evidence>
<reference evidence="8 9" key="1">
    <citation type="journal article" date="2019" name="Gigascience">
        <title>Whole-genome sequence of the oriental lung fluke Paragonimus westermani.</title>
        <authorList>
            <person name="Oey H."/>
            <person name="Zakrzewski M."/>
            <person name="Narain K."/>
            <person name="Devi K.R."/>
            <person name="Agatsuma T."/>
            <person name="Nawaratna S."/>
            <person name="Gobert G.N."/>
            <person name="Jones M.K."/>
            <person name="Ragan M.A."/>
            <person name="McManus D.P."/>
            <person name="Krause L."/>
        </authorList>
    </citation>
    <scope>NUCLEOTIDE SEQUENCE [LARGE SCALE GENOMIC DNA]</scope>
    <source>
        <strain evidence="8 9">IND2009</strain>
    </source>
</reference>
<evidence type="ECO:0000256" key="3">
    <source>
        <dbReference type="ARBA" id="ARBA00022552"/>
    </source>
</evidence>